<gene>
    <name evidence="2" type="ORF">LTR24_009341</name>
</gene>
<dbReference type="Proteomes" id="UP001345013">
    <property type="component" value="Unassembled WGS sequence"/>
</dbReference>
<dbReference type="EMBL" id="JAVRRG010000200">
    <property type="protein sequence ID" value="KAK5077781.1"/>
    <property type="molecule type" value="Genomic_DNA"/>
</dbReference>
<dbReference type="PANTHER" id="PTHR33112:SF16">
    <property type="entry name" value="HETEROKARYON INCOMPATIBILITY DOMAIN-CONTAINING PROTEIN"/>
    <property type="match status" value="1"/>
</dbReference>
<keyword evidence="3" id="KW-1185">Reference proteome</keyword>
<dbReference type="Pfam" id="PF06985">
    <property type="entry name" value="HET"/>
    <property type="match status" value="1"/>
</dbReference>
<reference evidence="2 3" key="1">
    <citation type="submission" date="2023-08" db="EMBL/GenBank/DDBJ databases">
        <title>Black Yeasts Isolated from many extreme environments.</title>
        <authorList>
            <person name="Coleine C."/>
            <person name="Stajich J.E."/>
            <person name="Selbmann L."/>
        </authorList>
    </citation>
    <scope>NUCLEOTIDE SEQUENCE [LARGE SCALE GENOMIC DNA]</scope>
    <source>
        <strain evidence="2 3">CCFEE 5885</strain>
    </source>
</reference>
<dbReference type="PANTHER" id="PTHR33112">
    <property type="entry name" value="DOMAIN PROTEIN, PUTATIVE-RELATED"/>
    <property type="match status" value="1"/>
</dbReference>
<protein>
    <recommendedName>
        <fullName evidence="1">Heterokaryon incompatibility domain-containing protein</fullName>
    </recommendedName>
</protein>
<comment type="caution">
    <text evidence="2">The sequence shown here is derived from an EMBL/GenBank/DDBJ whole genome shotgun (WGS) entry which is preliminary data.</text>
</comment>
<dbReference type="InterPro" id="IPR010730">
    <property type="entry name" value="HET"/>
</dbReference>
<proteinExistence type="predicted"/>
<evidence type="ECO:0000313" key="2">
    <source>
        <dbReference type="EMBL" id="KAK5077781.1"/>
    </source>
</evidence>
<feature type="domain" description="Heterokaryon incompatibility" evidence="1">
    <location>
        <begin position="255"/>
        <end position="410"/>
    </location>
</feature>
<evidence type="ECO:0000259" key="1">
    <source>
        <dbReference type="Pfam" id="PF06985"/>
    </source>
</evidence>
<sequence>MPPEASAADDLSAQHSGVSQDKLTAYMYQPRNQAVQLRAVIDADFEPPSDHLCSLCLQIVANSELLDQIALRQHIPPSHHEEWPHHLNVAALLGSADQGCHLCSLLYVQCCSTLLEEPQCASGLLKLHIGSDDDLYGFSFGLDSAQGQEASNSLLPVFAGPRQWEERNSPSRTHSTSSKLTLELAHKWLLACQSDHEDCSRQGFFPRGGPKRLLLLSGSYETPFIRLSEQCPTVPVTTQQPAAGPSNIPFATRKYLTLSHCWGKKPHLTLIKKNHKRFLLGLPFEDLPQTFRDAVSITIRLGYNALWIDALCIIQDDPQDIGEEIPRMGIIYGNSVCTIAALSSGGSDGGCFAQRIPLARVPCQLWTRSGHFISLKSVRMDAVMEQLDPNSTMGSRYAPQLHTRGWVVQERALSPRTLYFSKTGIHWECCSMITTESSLEESHRDLQAGCAKGLKSFQSGRLKFGIGKILRDSEEAHRLPITGHRYNRAYEVGSWHDQWWHLIALYTRCSLTHIADRWAGVNGIWCSRFSNDIFWKPHGLGQNRQTRRRLDNGFPSWSWLAIDSCVSLDGHALSLDEDQYIASVLSITVSPYCVTIEAPMSRIPKREELKQKVLRRSSLDSSSSSEYEWATDTTIADSILMRLCQGHWSADIPYDEKDGDEDKWSRHWLEREDIWALQWMLDERSTRLLVVRPLGADHSRWQRIGQYHFWPEHDDNRKLEVIGKQKLIKLY</sequence>
<evidence type="ECO:0000313" key="3">
    <source>
        <dbReference type="Proteomes" id="UP001345013"/>
    </source>
</evidence>
<accession>A0ABR0JXN5</accession>
<organism evidence="2 3">
    <name type="scientific">Lithohypha guttulata</name>
    <dbReference type="NCBI Taxonomy" id="1690604"/>
    <lineage>
        <taxon>Eukaryota</taxon>
        <taxon>Fungi</taxon>
        <taxon>Dikarya</taxon>
        <taxon>Ascomycota</taxon>
        <taxon>Pezizomycotina</taxon>
        <taxon>Eurotiomycetes</taxon>
        <taxon>Chaetothyriomycetidae</taxon>
        <taxon>Chaetothyriales</taxon>
        <taxon>Trichomeriaceae</taxon>
        <taxon>Lithohypha</taxon>
    </lineage>
</organism>
<name>A0ABR0JXN5_9EURO</name>